<dbReference type="OrthoDB" id="1932457at2759"/>
<evidence type="ECO:0000313" key="3">
    <source>
        <dbReference type="Proteomes" id="UP001085076"/>
    </source>
</evidence>
<sequence>MEEKTSEKDKQVEGDDGWLQLSIGDPTNSRARPIGSPGKLDLFSDGSLHPLRSKSHPSMHGLTLRVWNNSCSMTTSSRSPMAVAMQYEHKGLPGNMMNKVISPPLRPPAGVWFILQAAKNQHLHDGWVVSFLLECSGRGPSLPQISKSYLRIKDNSVTVRFLLKYLATKLGLAGHESESESLKSETEMARVWKRQASPARRGSNNTTGNIGAPERRSDKGSPRRPDVTYAAAVSGDDGRSFIVSALTTPFQPPAEESTERGWEEVRPKRCSACGQAPETERPVRFDQPRCSPHPARQQLQSKPRATEPPARLHRNTTHVGGDRKRAGDREKQQITMEEVNAAQENKDRPPRKRAFHDEDRTSSEKVTPKYNMQHISLPLDSEMIKGKEALRSFTIATVVEVRKGAAGAQAISEAMKEAMAPIRWSWTSKAFRDGRFMMACPSAEKARELERGGILHLPRLSLSFAPWTTDLWEPEKADGERRWVSIDRMPMFCWNRDTRA</sequence>
<reference evidence="2" key="2">
    <citation type="journal article" date="2022" name="Hortic Res">
        <title>The genome of Dioscorea zingiberensis sheds light on the biosynthesis, origin and evolution of the medicinally important diosgenin saponins.</title>
        <authorList>
            <person name="Li Y."/>
            <person name="Tan C."/>
            <person name="Li Z."/>
            <person name="Guo J."/>
            <person name="Li S."/>
            <person name="Chen X."/>
            <person name="Wang C."/>
            <person name="Dai X."/>
            <person name="Yang H."/>
            <person name="Song W."/>
            <person name="Hou L."/>
            <person name="Xu J."/>
            <person name="Tong Z."/>
            <person name="Xu A."/>
            <person name="Yuan X."/>
            <person name="Wang W."/>
            <person name="Yang Q."/>
            <person name="Chen L."/>
            <person name="Sun Z."/>
            <person name="Wang K."/>
            <person name="Pan B."/>
            <person name="Chen J."/>
            <person name="Bao Y."/>
            <person name="Liu F."/>
            <person name="Qi X."/>
            <person name="Gang D.R."/>
            <person name="Wen J."/>
            <person name="Li J."/>
        </authorList>
    </citation>
    <scope>NUCLEOTIDE SEQUENCE</scope>
    <source>
        <strain evidence="2">Dzin_1.0</strain>
    </source>
</reference>
<dbReference type="InterPro" id="IPR044171">
    <property type="entry name" value="LAX2-like"/>
</dbReference>
<protein>
    <recommendedName>
        <fullName evidence="4">DUF4283 domain-containing protein</fullName>
    </recommendedName>
</protein>
<evidence type="ECO:0000313" key="2">
    <source>
        <dbReference type="EMBL" id="KAJ0971197.1"/>
    </source>
</evidence>
<dbReference type="PANTHER" id="PTHR47290:SF4">
    <property type="entry name" value="RING FINGER PROTEIN"/>
    <property type="match status" value="1"/>
</dbReference>
<proteinExistence type="predicted"/>
<reference evidence="2" key="1">
    <citation type="submission" date="2021-03" db="EMBL/GenBank/DDBJ databases">
        <authorList>
            <person name="Li Z."/>
            <person name="Yang C."/>
        </authorList>
    </citation>
    <scope>NUCLEOTIDE SEQUENCE</scope>
    <source>
        <strain evidence="2">Dzin_1.0</strain>
        <tissue evidence="2">Leaf</tissue>
    </source>
</reference>
<evidence type="ECO:0000256" key="1">
    <source>
        <dbReference type="SAM" id="MobiDB-lite"/>
    </source>
</evidence>
<keyword evidence="3" id="KW-1185">Reference proteome</keyword>
<accession>A0A9D5CDF5</accession>
<dbReference type="Proteomes" id="UP001085076">
    <property type="component" value="Miscellaneous, Linkage group lg05"/>
</dbReference>
<feature type="region of interest" description="Disordered" evidence="1">
    <location>
        <begin position="1"/>
        <end position="37"/>
    </location>
</feature>
<feature type="compositionally biased region" description="Basic and acidic residues" evidence="1">
    <location>
        <begin position="213"/>
        <end position="226"/>
    </location>
</feature>
<evidence type="ECO:0008006" key="4">
    <source>
        <dbReference type="Google" id="ProtNLM"/>
    </source>
</evidence>
<dbReference type="AlphaFoldDB" id="A0A9D5CDF5"/>
<feature type="region of interest" description="Disordered" evidence="1">
    <location>
        <begin position="273"/>
        <end position="365"/>
    </location>
</feature>
<feature type="compositionally biased region" description="Basic and acidic residues" evidence="1">
    <location>
        <begin position="320"/>
        <end position="332"/>
    </location>
</feature>
<gene>
    <name evidence="2" type="ORF">J5N97_019156</name>
</gene>
<dbReference type="EMBL" id="JAGGNH010000005">
    <property type="protein sequence ID" value="KAJ0971197.1"/>
    <property type="molecule type" value="Genomic_DNA"/>
</dbReference>
<dbReference type="PANTHER" id="PTHR47290">
    <property type="entry name" value="RING FINGER PROTEIN"/>
    <property type="match status" value="1"/>
</dbReference>
<name>A0A9D5CDF5_9LILI</name>
<comment type="caution">
    <text evidence="2">The sequence shown here is derived from an EMBL/GenBank/DDBJ whole genome shotgun (WGS) entry which is preliminary data.</text>
</comment>
<feature type="compositionally biased region" description="Basic and acidic residues" evidence="1">
    <location>
        <begin position="1"/>
        <end position="13"/>
    </location>
</feature>
<feature type="compositionally biased region" description="Basic and acidic residues" evidence="1">
    <location>
        <begin position="355"/>
        <end position="365"/>
    </location>
</feature>
<feature type="compositionally biased region" description="Basic and acidic residues" evidence="1">
    <location>
        <begin position="176"/>
        <end position="190"/>
    </location>
</feature>
<organism evidence="2 3">
    <name type="scientific">Dioscorea zingiberensis</name>
    <dbReference type="NCBI Taxonomy" id="325984"/>
    <lineage>
        <taxon>Eukaryota</taxon>
        <taxon>Viridiplantae</taxon>
        <taxon>Streptophyta</taxon>
        <taxon>Embryophyta</taxon>
        <taxon>Tracheophyta</taxon>
        <taxon>Spermatophyta</taxon>
        <taxon>Magnoliopsida</taxon>
        <taxon>Liliopsida</taxon>
        <taxon>Dioscoreales</taxon>
        <taxon>Dioscoreaceae</taxon>
        <taxon>Dioscorea</taxon>
    </lineage>
</organism>
<feature type="region of interest" description="Disordered" evidence="1">
    <location>
        <begin position="176"/>
        <end position="227"/>
    </location>
</feature>
<feature type="compositionally biased region" description="Basic and acidic residues" evidence="1">
    <location>
        <begin position="278"/>
        <end position="287"/>
    </location>
</feature>